<proteinExistence type="predicted"/>
<feature type="compositionally biased region" description="Low complexity" evidence="1">
    <location>
        <begin position="287"/>
        <end position="296"/>
    </location>
</feature>
<feature type="transmembrane region" description="Helical" evidence="2">
    <location>
        <begin position="111"/>
        <end position="130"/>
    </location>
</feature>
<dbReference type="AlphaFoldDB" id="M8E3C5"/>
<dbReference type="SUPFAM" id="SSF49373">
    <property type="entry name" value="Invasin/intimin cell-adhesion fragments"/>
    <property type="match status" value="1"/>
</dbReference>
<feature type="domain" description="BIG2" evidence="3">
    <location>
        <begin position="11"/>
        <end position="105"/>
    </location>
</feature>
<dbReference type="PATRIC" id="fig|1300222.3.peg.5216"/>
<dbReference type="Proteomes" id="UP000012081">
    <property type="component" value="Unassembled WGS sequence"/>
</dbReference>
<name>M8E3C5_9BACL</name>
<keyword evidence="2" id="KW-0812">Transmembrane</keyword>
<reference evidence="4 5" key="1">
    <citation type="submission" date="2013-03" db="EMBL/GenBank/DDBJ databases">
        <title>Assembly of a new bacterial strain Brevibacillus borstelensis AK1.</title>
        <authorList>
            <person name="Rajan I."/>
            <person name="PoliReddy D."/>
            <person name="Sugumar T."/>
            <person name="Rathinam K."/>
            <person name="Alqarawi S."/>
            <person name="Khalil A.B."/>
            <person name="Sivakumar N."/>
        </authorList>
    </citation>
    <scope>NUCLEOTIDE SEQUENCE [LARGE SCALE GENOMIC DNA]</scope>
    <source>
        <strain evidence="4 5">AK1</strain>
    </source>
</reference>
<evidence type="ECO:0000313" key="4">
    <source>
        <dbReference type="EMBL" id="EMT49970.1"/>
    </source>
</evidence>
<feature type="compositionally biased region" description="Basic and acidic residues" evidence="1">
    <location>
        <begin position="256"/>
        <end position="270"/>
    </location>
</feature>
<comment type="caution">
    <text evidence="4">The sequence shown here is derived from an EMBL/GenBank/DDBJ whole genome shotgun (WGS) entry which is preliminary data.</text>
</comment>
<dbReference type="InterPro" id="IPR032774">
    <property type="entry name" value="WG_beta_rep"/>
</dbReference>
<dbReference type="RefSeq" id="WP_003393156.1">
    <property type="nucleotide sequence ID" value="NZ_APBN01000025.1"/>
</dbReference>
<organism evidence="4 5">
    <name type="scientific">Brevibacillus borstelensis AK1</name>
    <dbReference type="NCBI Taxonomy" id="1300222"/>
    <lineage>
        <taxon>Bacteria</taxon>
        <taxon>Bacillati</taxon>
        <taxon>Bacillota</taxon>
        <taxon>Bacilli</taxon>
        <taxon>Bacillales</taxon>
        <taxon>Paenibacillaceae</taxon>
        <taxon>Brevibacillus</taxon>
    </lineage>
</organism>
<dbReference type="STRING" id="1300222.I532_24874"/>
<keyword evidence="5" id="KW-1185">Reference proteome</keyword>
<evidence type="ECO:0000256" key="1">
    <source>
        <dbReference type="SAM" id="MobiDB-lite"/>
    </source>
</evidence>
<dbReference type="InterPro" id="IPR008964">
    <property type="entry name" value="Invasin/intimin_cell_adhesion"/>
</dbReference>
<dbReference type="InterPro" id="IPR003343">
    <property type="entry name" value="Big_2"/>
</dbReference>
<evidence type="ECO:0000256" key="2">
    <source>
        <dbReference type="SAM" id="Phobius"/>
    </source>
</evidence>
<dbReference type="Pfam" id="PF14903">
    <property type="entry name" value="WG_beta_rep"/>
    <property type="match status" value="2"/>
</dbReference>
<evidence type="ECO:0000313" key="5">
    <source>
        <dbReference type="Proteomes" id="UP000012081"/>
    </source>
</evidence>
<feature type="region of interest" description="Disordered" evidence="1">
    <location>
        <begin position="134"/>
        <end position="181"/>
    </location>
</feature>
<dbReference type="PANTHER" id="PTHR37841:SF1">
    <property type="entry name" value="DUF3298 DOMAIN-CONTAINING PROTEIN"/>
    <property type="match status" value="1"/>
</dbReference>
<gene>
    <name evidence="4" type="ORF">I532_24874</name>
</gene>
<evidence type="ECO:0000259" key="3">
    <source>
        <dbReference type="SMART" id="SM00635"/>
    </source>
</evidence>
<dbReference type="OrthoDB" id="2663482at2"/>
<accession>M8E3C5</accession>
<feature type="region of interest" description="Disordered" evidence="1">
    <location>
        <begin position="200"/>
        <end position="306"/>
    </location>
</feature>
<keyword evidence="2" id="KW-1133">Transmembrane helix</keyword>
<dbReference type="SMART" id="SM00635">
    <property type="entry name" value="BID_2"/>
    <property type="match status" value="1"/>
</dbReference>
<sequence>MSIQSNTGEPTTHYIKVVPAELELHPGQTAQLKAYLVWMDGREEDITEQVRWSTDQPQIGTVTKAGAVTVGVVGNMVVLAQYEGQRTETHIQVTAAAGPVKKKKSWGNRKSLIIGGAIVAVTLIINGVALSQMSGGKGDSASAQPEPAPASQTSESKELPAEETEEPNGSSPASDGDRKDMRSSLFGFAKEKAVAAIETASSLSGQGKELVPSVPPMPQPELPAEQAVQPPAEAAATPSPAATAETAAKAAPPTVAKKEAAPRPKKESPKKQSKPTPSVQPQPQPAKPSQVAAKPAQPKPQPKAAPAPVLVPVQQNGKWGYVKQINPFDKELAIAYQFDHATSFSEGLAVVKKGGKFGYINAEGSLVIDCQYEYATPFKNGVATVKQNGKLIQIDKTGAVHK</sequence>
<dbReference type="Pfam" id="PF02368">
    <property type="entry name" value="Big_2"/>
    <property type="match status" value="1"/>
</dbReference>
<dbReference type="SUPFAM" id="SSF69360">
    <property type="entry name" value="Cell wall binding repeat"/>
    <property type="match status" value="1"/>
</dbReference>
<dbReference type="EMBL" id="APBN01000025">
    <property type="protein sequence ID" value="EMT49970.1"/>
    <property type="molecule type" value="Genomic_DNA"/>
</dbReference>
<dbReference type="GeneID" id="89502109"/>
<feature type="compositionally biased region" description="Low complexity" evidence="1">
    <location>
        <begin position="140"/>
        <end position="154"/>
    </location>
</feature>
<dbReference type="Gene3D" id="2.60.40.1080">
    <property type="match status" value="1"/>
</dbReference>
<keyword evidence="2" id="KW-0472">Membrane</keyword>
<dbReference type="PANTHER" id="PTHR37841">
    <property type="entry name" value="GLR2918 PROTEIN"/>
    <property type="match status" value="1"/>
</dbReference>
<feature type="compositionally biased region" description="Low complexity" evidence="1">
    <location>
        <begin position="222"/>
        <end position="255"/>
    </location>
</feature>
<protein>
    <submittedName>
        <fullName evidence="4">KWG repeat-containing protein</fullName>
    </submittedName>
</protein>